<evidence type="ECO:0008006" key="5">
    <source>
        <dbReference type="Google" id="ProtNLM"/>
    </source>
</evidence>
<evidence type="ECO:0000313" key="3">
    <source>
        <dbReference type="EMBL" id="MFD1018921.1"/>
    </source>
</evidence>
<organism evidence="3 4">
    <name type="scientific">Thalassobacillus hwangdonensis</name>
    <dbReference type="NCBI Taxonomy" id="546108"/>
    <lineage>
        <taxon>Bacteria</taxon>
        <taxon>Bacillati</taxon>
        <taxon>Bacillota</taxon>
        <taxon>Bacilli</taxon>
        <taxon>Bacillales</taxon>
        <taxon>Bacillaceae</taxon>
        <taxon>Thalassobacillus</taxon>
    </lineage>
</organism>
<feature type="compositionally biased region" description="Acidic residues" evidence="1">
    <location>
        <begin position="199"/>
        <end position="209"/>
    </location>
</feature>
<keyword evidence="2" id="KW-0472">Membrane</keyword>
<name>A0ABW3L0P3_9BACI</name>
<dbReference type="EMBL" id="JBHTKL010000001">
    <property type="protein sequence ID" value="MFD1018921.1"/>
    <property type="molecule type" value="Genomic_DNA"/>
</dbReference>
<keyword evidence="4" id="KW-1185">Reference proteome</keyword>
<feature type="region of interest" description="Disordered" evidence="1">
    <location>
        <begin position="155"/>
        <end position="209"/>
    </location>
</feature>
<feature type="region of interest" description="Disordered" evidence="1">
    <location>
        <begin position="105"/>
        <end position="141"/>
    </location>
</feature>
<feature type="region of interest" description="Disordered" evidence="1">
    <location>
        <begin position="254"/>
        <end position="308"/>
    </location>
</feature>
<evidence type="ECO:0000256" key="1">
    <source>
        <dbReference type="SAM" id="MobiDB-lite"/>
    </source>
</evidence>
<feature type="compositionally biased region" description="Acidic residues" evidence="1">
    <location>
        <begin position="114"/>
        <end position="129"/>
    </location>
</feature>
<evidence type="ECO:0000313" key="4">
    <source>
        <dbReference type="Proteomes" id="UP001596990"/>
    </source>
</evidence>
<proteinExistence type="predicted"/>
<accession>A0ABW3L0P3</accession>
<comment type="caution">
    <text evidence="3">The sequence shown here is derived from an EMBL/GenBank/DDBJ whole genome shotgun (WGS) entry which is preliminary data.</text>
</comment>
<keyword evidence="2" id="KW-0812">Transmembrane</keyword>
<evidence type="ECO:0000256" key="2">
    <source>
        <dbReference type="SAM" id="Phobius"/>
    </source>
</evidence>
<feature type="transmembrane region" description="Helical" evidence="2">
    <location>
        <begin position="53"/>
        <end position="72"/>
    </location>
</feature>
<keyword evidence="2" id="KW-1133">Transmembrane helix</keyword>
<feature type="compositionally biased region" description="Acidic residues" evidence="1">
    <location>
        <begin position="254"/>
        <end position="263"/>
    </location>
</feature>
<gene>
    <name evidence="3" type="ORF">ACFQ2J_06885</name>
</gene>
<protein>
    <recommendedName>
        <fullName evidence="5">MFS transporter</fullName>
    </recommendedName>
</protein>
<sequence length="474" mass="54004">MENGIGLLAAVLLVTLCIFALPLGLNRKEKVTLSVVAFLIGSVGQLTTILYSFWIALLFVLLLGAIVTYMMLTRFGFSISNGEEDAGDVAVARVNSFTPKSLKNHPLFVKPGANDEEENENTIEAENEPADQHPHEEASEELISEEIIEDPSDIAEEQREENEIPVSDEDELDSEQSNSKDSITPEEELATSRAQQDSVDIEAEEDDYKLDEVTQEEIDALLNSNEDQFDSVHQEEESNFEIDLDEELISAEIEEFGNEDEADIASTSNEQEKIEESLSPEEELAVARTLETEPESDQEEFSLDEDMSEGILFDQDDELEVLFDDEEALLEAQSPEEEHVIESDEILEDSDVVPTKEELDYKEEGLASIEEPEKNNDAKVKEQMLHLMVEQLENLEEQLPSDQYVLYVKQHFHPELSDLEYYSFVRLLIKHYMKQEAWQELSILIDQLLERFEPYPIIVEELSFIQSELCESVY</sequence>
<dbReference type="Proteomes" id="UP001596990">
    <property type="component" value="Unassembled WGS sequence"/>
</dbReference>
<reference evidence="4" key="1">
    <citation type="journal article" date="2019" name="Int. J. Syst. Evol. Microbiol.">
        <title>The Global Catalogue of Microorganisms (GCM) 10K type strain sequencing project: providing services to taxonomists for standard genome sequencing and annotation.</title>
        <authorList>
            <consortium name="The Broad Institute Genomics Platform"/>
            <consortium name="The Broad Institute Genome Sequencing Center for Infectious Disease"/>
            <person name="Wu L."/>
            <person name="Ma J."/>
        </authorList>
    </citation>
    <scope>NUCLEOTIDE SEQUENCE [LARGE SCALE GENOMIC DNA]</scope>
    <source>
        <strain evidence="4">CCUG 56607</strain>
    </source>
</reference>
<feature type="compositionally biased region" description="Acidic residues" evidence="1">
    <location>
        <begin position="292"/>
        <end position="308"/>
    </location>
</feature>
<feature type="transmembrane region" description="Helical" evidence="2">
    <location>
        <begin position="6"/>
        <end position="24"/>
    </location>
</feature>
<dbReference type="RefSeq" id="WP_386057788.1">
    <property type="nucleotide sequence ID" value="NZ_JBHTKL010000001.1"/>
</dbReference>